<evidence type="ECO:0000259" key="3">
    <source>
        <dbReference type="SMART" id="SM00385"/>
    </source>
</evidence>
<dbReference type="Gene3D" id="1.10.472.10">
    <property type="entry name" value="Cyclin-like"/>
    <property type="match status" value="2"/>
</dbReference>
<dbReference type="Pfam" id="PF09783">
    <property type="entry name" value="Vac_ImportDeg"/>
    <property type="match status" value="1"/>
</dbReference>
<dbReference type="InterPro" id="IPR036915">
    <property type="entry name" value="Cyclin-like_sf"/>
</dbReference>
<organism evidence="4 5">
    <name type="scientific">Escallonia herrerae</name>
    <dbReference type="NCBI Taxonomy" id="1293975"/>
    <lineage>
        <taxon>Eukaryota</taxon>
        <taxon>Viridiplantae</taxon>
        <taxon>Streptophyta</taxon>
        <taxon>Embryophyta</taxon>
        <taxon>Tracheophyta</taxon>
        <taxon>Spermatophyta</taxon>
        <taxon>Magnoliopsida</taxon>
        <taxon>eudicotyledons</taxon>
        <taxon>Gunneridae</taxon>
        <taxon>Pentapetalae</taxon>
        <taxon>asterids</taxon>
        <taxon>campanulids</taxon>
        <taxon>Escalloniales</taxon>
        <taxon>Escalloniaceae</taxon>
        <taxon>Escallonia</taxon>
    </lineage>
</organism>
<dbReference type="Proteomes" id="UP001188597">
    <property type="component" value="Unassembled WGS sequence"/>
</dbReference>
<keyword evidence="2" id="KW-0195">Cyclin</keyword>
<dbReference type="GO" id="GO:0034657">
    <property type="term" value="C:GID complex"/>
    <property type="evidence" value="ECO:0007669"/>
    <property type="project" value="TreeGrafter"/>
</dbReference>
<sequence length="551" mass="61855">MPVRVVETSAAPSQAPGANVGLASPQACTLLGVGQAFSGTQNVSSPKKDEAWRVNVRIQGCDLDHGYLCGTMEALNVPMADTPVVTFWEGEIVDTKNHTFFTNKWKATSEVDIEHWTKFPSFAPLLSQVKVDGGKSLDLSSYHYIFMRWKEQYFVNVGTDCGLTIAGFYYVCFSCSDGSINGFYYDPNSSEKADFHALSDQKGTFCMESLFCNEVWLMSPSSPIVTANNDMHTPYNGGETGFCSRRSCFFTTKEDCEQAFEICMRKEQSYMPGPRYADHLESNDLIKVARFRAIQWFIHSRRRLNLSIGTVFSAANYFDRFISANQCHGWKYWMIELLSVACLSIASKFGETAPLSLNETQMEGLDHEFQSSLIQQMELTLLKNLEWRLGCITSSSYVELLTWNIEFLIKPLSLEGLTVRLTELLLRALLDYKLLAFRPSVVALSALSCLLEENLPSTSGACLAQLTNLISEEQMENISKCKKTMNEKLVDQLQNLAAPLHSFSYPSSPVTVLTRDQSEMCDHQVDFITLFTVPCSNINLKLAGRKRAAER</sequence>
<comment type="caution">
    <text evidence="4">The sequence shown here is derived from an EMBL/GenBank/DDBJ whole genome shotgun (WGS) entry which is preliminary data.</text>
</comment>
<dbReference type="Pfam" id="PF00134">
    <property type="entry name" value="Cyclin_N"/>
    <property type="match status" value="1"/>
</dbReference>
<dbReference type="InterPro" id="IPR006671">
    <property type="entry name" value="Cyclin_N"/>
</dbReference>
<evidence type="ECO:0000313" key="4">
    <source>
        <dbReference type="EMBL" id="KAK3034248.1"/>
    </source>
</evidence>
<dbReference type="PANTHER" id="PTHR14534">
    <property type="entry name" value="VACUOLAR IMPORT AND DEGRADATION PROTEIN 24"/>
    <property type="match status" value="1"/>
</dbReference>
<dbReference type="SMART" id="SM00385">
    <property type="entry name" value="CYCLIN"/>
    <property type="match status" value="1"/>
</dbReference>
<dbReference type="GO" id="GO:0043161">
    <property type="term" value="P:proteasome-mediated ubiquitin-dependent protein catabolic process"/>
    <property type="evidence" value="ECO:0007669"/>
    <property type="project" value="TreeGrafter"/>
</dbReference>
<reference evidence="4" key="1">
    <citation type="submission" date="2022-12" db="EMBL/GenBank/DDBJ databases">
        <title>Draft genome assemblies for two species of Escallonia (Escalloniales).</title>
        <authorList>
            <person name="Chanderbali A."/>
            <person name="Dervinis C."/>
            <person name="Anghel I."/>
            <person name="Soltis D."/>
            <person name="Soltis P."/>
            <person name="Zapata F."/>
        </authorList>
    </citation>
    <scope>NUCLEOTIDE SEQUENCE</scope>
    <source>
        <strain evidence="4">UCBG64.0493</strain>
        <tissue evidence="4">Leaf</tissue>
    </source>
</reference>
<evidence type="ECO:0000256" key="1">
    <source>
        <dbReference type="ARBA" id="ARBA00061469"/>
    </source>
</evidence>
<proteinExistence type="inferred from homology"/>
<comment type="similarity">
    <text evidence="1">Belongs to the GID4/VID24 family.</text>
</comment>
<dbReference type="AlphaFoldDB" id="A0AA88WUA6"/>
<dbReference type="GO" id="GO:0005773">
    <property type="term" value="C:vacuole"/>
    <property type="evidence" value="ECO:0007669"/>
    <property type="project" value="GOC"/>
</dbReference>
<feature type="domain" description="Cyclin-like" evidence="3">
    <location>
        <begin position="295"/>
        <end position="383"/>
    </location>
</feature>
<dbReference type="GO" id="GO:0045721">
    <property type="term" value="P:negative regulation of gluconeogenesis"/>
    <property type="evidence" value="ECO:0007669"/>
    <property type="project" value="TreeGrafter"/>
</dbReference>
<gene>
    <name evidence="4" type="ORF">RJ639_032183</name>
</gene>
<protein>
    <recommendedName>
        <fullName evidence="3">Cyclin-like domain-containing protein</fullName>
    </recommendedName>
</protein>
<dbReference type="PANTHER" id="PTHR14534:SF3">
    <property type="entry name" value="GID COMPLEX SUBUNIT 4 HOMOLOG"/>
    <property type="match status" value="1"/>
</dbReference>
<comment type="similarity">
    <text evidence="2">Belongs to the cyclin family.</text>
</comment>
<keyword evidence="5" id="KW-1185">Reference proteome</keyword>
<dbReference type="GO" id="GO:0006623">
    <property type="term" value="P:protein targeting to vacuole"/>
    <property type="evidence" value="ECO:0007669"/>
    <property type="project" value="TreeGrafter"/>
</dbReference>
<evidence type="ECO:0000256" key="2">
    <source>
        <dbReference type="RuleBase" id="RU000383"/>
    </source>
</evidence>
<evidence type="ECO:0000313" key="5">
    <source>
        <dbReference type="Proteomes" id="UP001188597"/>
    </source>
</evidence>
<dbReference type="InterPro" id="IPR018618">
    <property type="entry name" value="GID4/10-like"/>
</dbReference>
<accession>A0AA88WUA6</accession>
<dbReference type="EMBL" id="JAVXUP010000206">
    <property type="protein sequence ID" value="KAK3034248.1"/>
    <property type="molecule type" value="Genomic_DNA"/>
</dbReference>
<dbReference type="GO" id="GO:0007039">
    <property type="term" value="P:protein catabolic process in the vacuole"/>
    <property type="evidence" value="ECO:0007669"/>
    <property type="project" value="TreeGrafter"/>
</dbReference>
<dbReference type="InterPro" id="IPR013763">
    <property type="entry name" value="Cyclin-like_dom"/>
</dbReference>
<name>A0AA88WUA6_9ASTE</name>
<dbReference type="SUPFAM" id="SSF47954">
    <property type="entry name" value="Cyclin-like"/>
    <property type="match status" value="1"/>
</dbReference>